<dbReference type="GO" id="GO:0003755">
    <property type="term" value="F:peptidyl-prolyl cis-trans isomerase activity"/>
    <property type="evidence" value="ECO:0007669"/>
    <property type="project" value="UniProtKB-KW"/>
</dbReference>
<dbReference type="AlphaFoldDB" id="A0AAV9I723"/>
<dbReference type="InterPro" id="IPR024764">
    <property type="entry name" value="TFIIIC_Znf"/>
</dbReference>
<dbReference type="InterPro" id="IPR015943">
    <property type="entry name" value="WD40/YVTN_repeat-like_dom_sf"/>
</dbReference>
<dbReference type="FunFam" id="2.40.100.10:FF:000001">
    <property type="entry name" value="Peptidyl-prolyl cis-trans isomerase"/>
    <property type="match status" value="1"/>
</dbReference>
<dbReference type="SMART" id="SM00320">
    <property type="entry name" value="WD40"/>
    <property type="match status" value="1"/>
</dbReference>
<dbReference type="PROSITE" id="PS00170">
    <property type="entry name" value="CSA_PPIASE_1"/>
    <property type="match status" value="1"/>
</dbReference>
<evidence type="ECO:0000313" key="7">
    <source>
        <dbReference type="Proteomes" id="UP001300502"/>
    </source>
</evidence>
<dbReference type="GO" id="GO:0005737">
    <property type="term" value="C:cytoplasm"/>
    <property type="evidence" value="ECO:0007669"/>
    <property type="project" value="TreeGrafter"/>
</dbReference>
<dbReference type="InterPro" id="IPR029000">
    <property type="entry name" value="Cyclophilin-like_dom_sf"/>
</dbReference>
<accession>A0AAV9I723</accession>
<evidence type="ECO:0000256" key="1">
    <source>
        <dbReference type="ARBA" id="ARBA00000971"/>
    </source>
</evidence>
<evidence type="ECO:0000259" key="5">
    <source>
        <dbReference type="PROSITE" id="PS50072"/>
    </source>
</evidence>
<dbReference type="PRINTS" id="PR00153">
    <property type="entry name" value="CSAPPISMRASE"/>
</dbReference>
<comment type="catalytic activity">
    <reaction evidence="1">
        <text>[protein]-peptidylproline (omega=180) = [protein]-peptidylproline (omega=0)</text>
        <dbReference type="Rhea" id="RHEA:16237"/>
        <dbReference type="Rhea" id="RHEA-COMP:10747"/>
        <dbReference type="Rhea" id="RHEA-COMP:10748"/>
        <dbReference type="ChEBI" id="CHEBI:83833"/>
        <dbReference type="ChEBI" id="CHEBI:83834"/>
        <dbReference type="EC" id="5.2.1.8"/>
    </reaction>
</comment>
<organism evidence="6 7">
    <name type="scientific">Galdieria yellowstonensis</name>
    <dbReference type="NCBI Taxonomy" id="3028027"/>
    <lineage>
        <taxon>Eukaryota</taxon>
        <taxon>Rhodophyta</taxon>
        <taxon>Bangiophyceae</taxon>
        <taxon>Galdieriales</taxon>
        <taxon>Galdieriaceae</taxon>
        <taxon>Galdieria</taxon>
    </lineage>
</organism>
<keyword evidence="7" id="KW-1185">Reference proteome</keyword>
<evidence type="ECO:0000313" key="6">
    <source>
        <dbReference type="EMBL" id="KAK4523140.1"/>
    </source>
</evidence>
<proteinExistence type="predicted"/>
<dbReference type="InterPro" id="IPR002130">
    <property type="entry name" value="Cyclophilin-type_PPIase_dom"/>
</dbReference>
<name>A0AAV9I723_9RHOD</name>
<gene>
    <name evidence="6" type="ORF">GAYE_PCTG36G1031</name>
</gene>
<evidence type="ECO:0000256" key="3">
    <source>
        <dbReference type="ARBA" id="ARBA00023110"/>
    </source>
</evidence>
<dbReference type="EC" id="5.2.1.8" evidence="2"/>
<dbReference type="PANTHER" id="PTHR11071:SF559">
    <property type="entry name" value="PEPTIDYL-PROLYL CIS-TRANS ISOMERASE"/>
    <property type="match status" value="1"/>
</dbReference>
<keyword evidence="4" id="KW-0413">Isomerase</keyword>
<protein>
    <recommendedName>
        <fullName evidence="2">peptidylprolyl isomerase</fullName>
        <ecNumber evidence="2">5.2.1.8</ecNumber>
    </recommendedName>
</protein>
<dbReference type="InterPro" id="IPR036322">
    <property type="entry name" value="WD40_repeat_dom_sf"/>
</dbReference>
<evidence type="ECO:0000256" key="2">
    <source>
        <dbReference type="ARBA" id="ARBA00013194"/>
    </source>
</evidence>
<reference evidence="6 7" key="1">
    <citation type="submission" date="2022-07" db="EMBL/GenBank/DDBJ databases">
        <title>Genome-wide signatures of adaptation to extreme environments.</title>
        <authorList>
            <person name="Cho C.H."/>
            <person name="Yoon H.S."/>
        </authorList>
    </citation>
    <scope>NUCLEOTIDE SEQUENCE [LARGE SCALE GENOMIC DNA]</scope>
    <source>
        <strain evidence="6 7">108.79 E11</strain>
    </source>
</reference>
<dbReference type="Gene3D" id="2.130.10.10">
    <property type="entry name" value="YVTN repeat-like/Quinoprotein amine dehydrogenase"/>
    <property type="match status" value="1"/>
</dbReference>
<dbReference type="CDD" id="cd01926">
    <property type="entry name" value="cyclophilin_ABH_like"/>
    <property type="match status" value="1"/>
</dbReference>
<feature type="domain" description="PPIase cyclophilin-type" evidence="5">
    <location>
        <begin position="712"/>
        <end position="869"/>
    </location>
</feature>
<dbReference type="Proteomes" id="UP001300502">
    <property type="component" value="Unassembled WGS sequence"/>
</dbReference>
<dbReference type="GO" id="GO:0016018">
    <property type="term" value="F:cyclosporin A binding"/>
    <property type="evidence" value="ECO:0007669"/>
    <property type="project" value="TreeGrafter"/>
</dbReference>
<evidence type="ECO:0000256" key="4">
    <source>
        <dbReference type="ARBA" id="ARBA00023235"/>
    </source>
</evidence>
<dbReference type="GO" id="GO:0006457">
    <property type="term" value="P:protein folding"/>
    <property type="evidence" value="ECO:0007669"/>
    <property type="project" value="InterPro"/>
</dbReference>
<dbReference type="Pfam" id="PF00160">
    <property type="entry name" value="Pro_isomerase"/>
    <property type="match status" value="1"/>
</dbReference>
<dbReference type="PANTHER" id="PTHR11071">
    <property type="entry name" value="PEPTIDYL-PROLYL CIS-TRANS ISOMERASE"/>
    <property type="match status" value="1"/>
</dbReference>
<dbReference type="EMBL" id="JANCYU010000011">
    <property type="protein sequence ID" value="KAK4523140.1"/>
    <property type="molecule type" value="Genomic_DNA"/>
</dbReference>
<dbReference type="InterPro" id="IPR020892">
    <property type="entry name" value="Cyclophilin-type_PPIase_CS"/>
</dbReference>
<sequence>MEDSCFKWIPILEKPFQMSSRNLKCLDWNEDNYLFIGFQKALCALNLASFDVEEEDLNLPIKLQTEERDNFVFQRIVARLEGDDDLSDLEAEKKYLGYGELISLGVGKKEEDFLVVKGIPLRSLGLDGWLRHCIGAVVSGTSQNEAYVFVRKENKGSLILDTSSGSPWRNECHLDIHVGILADIRFIGDSFETKEESLLFCFCGTGGAELWRLHMNDNDSPFLEAHFLQQLTSACVGSCQLFNHSSGRIISLGEGNGLVSVYQLSQGHCLKVAQFCSDIHSIIIEQCWFHLTSNTWILLISGGNSLCSVQFEFLEDQRIKFEQIAIIQDAHSGFISCICCNRWGHFASASLDGSVKLWTERLELITVIRNEDSSFSIHGLAFSPNGICLAVLGNIRLETDERLTGAKPHSSVLLYCPVEGELYERNYAEAWKYALDDLAVQKETNNMRPFITWDVELVNFRIWQARKDQNRIERFVERISTESHESIVHRRILFCWKYLAFKYFTQSWSEPLSEEQSELITEHICTSFKQLDKKIFSQSKSAKRKAKRDIPSISSIEQGAVEAMLRYLQRWQPQYFSEQWKHFGSLADTDLETLEFCPVCKERNLLPCSRTTPLVSSCHNGHIFRRCMLSLLPIVTSNNSMTCPSCKTLRLYFMQSAFIFYRNECRTGVAFVEKDFDGASRMTTRTFLILVIFVTFALVEAGKSPKITDRVYLDIQVGDKPLGRIVIGLFGNTTPKTVENFKQLATHEHGFGYKGSKFHRVIKNFMIQGGDFTKGDGTGGKSIYGERFEDENFKIKHSVPGRVSMANAGRNTNGSQFFITTVATPWLDGRHVVFGQVLEGMEVVKEIEQLETNSRDMPLQDVVIVDSGILTVEEPFHVEL</sequence>
<dbReference type="Gene3D" id="2.40.100.10">
    <property type="entry name" value="Cyclophilin-like"/>
    <property type="match status" value="1"/>
</dbReference>
<dbReference type="PROSITE" id="PS50072">
    <property type="entry name" value="CSA_PPIASE_2"/>
    <property type="match status" value="1"/>
</dbReference>
<dbReference type="SUPFAM" id="SSF50978">
    <property type="entry name" value="WD40 repeat-like"/>
    <property type="match status" value="1"/>
</dbReference>
<dbReference type="Pfam" id="PF12660">
    <property type="entry name" value="zf-TFIIIC"/>
    <property type="match status" value="1"/>
</dbReference>
<dbReference type="InterPro" id="IPR001680">
    <property type="entry name" value="WD40_rpt"/>
</dbReference>
<comment type="caution">
    <text evidence="6">The sequence shown here is derived from an EMBL/GenBank/DDBJ whole genome shotgun (WGS) entry which is preliminary data.</text>
</comment>
<keyword evidence="3" id="KW-0697">Rotamase</keyword>
<dbReference type="SUPFAM" id="SSF50891">
    <property type="entry name" value="Cyclophilin-like"/>
    <property type="match status" value="1"/>
</dbReference>